<dbReference type="InterPro" id="IPR035979">
    <property type="entry name" value="RBD_domain_sf"/>
</dbReference>
<dbReference type="PROSITE" id="PS50102">
    <property type="entry name" value="RRM"/>
    <property type="match status" value="2"/>
</dbReference>
<comment type="subcellular location">
    <subcellularLocation>
        <location evidence="2">Cytoplasm</location>
    </subcellularLocation>
    <subcellularLocation>
        <location evidence="1">Nucleus</location>
    </subcellularLocation>
</comment>
<gene>
    <name evidence="14" type="primary">IGF2BP1</name>
</gene>
<dbReference type="SMART" id="SM00322">
    <property type="entry name" value="KH"/>
    <property type="match status" value="4"/>
</dbReference>
<dbReference type="PANTHER" id="PTHR10288">
    <property type="entry name" value="KH DOMAIN CONTAINING RNA BINDING PROTEIN"/>
    <property type="match status" value="1"/>
</dbReference>
<evidence type="ECO:0000256" key="10">
    <source>
        <dbReference type="ARBA" id="ARBA00023242"/>
    </source>
</evidence>
<evidence type="ECO:0000256" key="1">
    <source>
        <dbReference type="ARBA" id="ARBA00004123"/>
    </source>
</evidence>
<evidence type="ECO:0000256" key="3">
    <source>
        <dbReference type="ARBA" id="ARBA00009094"/>
    </source>
</evidence>
<dbReference type="SUPFAM" id="SSF54791">
    <property type="entry name" value="Eukaryotic type KH-domain (KH-domain type I)"/>
    <property type="match status" value="4"/>
</dbReference>
<evidence type="ECO:0000256" key="12">
    <source>
        <dbReference type="SAM" id="MobiDB-lite"/>
    </source>
</evidence>
<dbReference type="GO" id="GO:0005634">
    <property type="term" value="C:nucleus"/>
    <property type="evidence" value="ECO:0007669"/>
    <property type="project" value="UniProtKB-SubCell"/>
</dbReference>
<organism evidence="14 15">
    <name type="scientific">Amphiprion ocellaris</name>
    <name type="common">Clown anemonefish</name>
    <dbReference type="NCBI Taxonomy" id="80972"/>
    <lineage>
        <taxon>Eukaryota</taxon>
        <taxon>Metazoa</taxon>
        <taxon>Chordata</taxon>
        <taxon>Craniata</taxon>
        <taxon>Vertebrata</taxon>
        <taxon>Euteleostomi</taxon>
        <taxon>Actinopterygii</taxon>
        <taxon>Neopterygii</taxon>
        <taxon>Teleostei</taxon>
        <taxon>Neoteleostei</taxon>
        <taxon>Acanthomorphata</taxon>
        <taxon>Ovalentaria</taxon>
        <taxon>Pomacentridae</taxon>
        <taxon>Amphiprion</taxon>
    </lineage>
</organism>
<feature type="domain" description="RRM" evidence="13">
    <location>
        <begin position="2"/>
        <end position="75"/>
    </location>
</feature>
<dbReference type="Ensembl" id="ENSAOCT00000054293.1">
    <property type="protein sequence ID" value="ENSAOCP00000039571.1"/>
    <property type="gene ID" value="ENSAOCG00000014106.2"/>
</dbReference>
<feature type="region of interest" description="Disordered" evidence="12">
    <location>
        <begin position="157"/>
        <end position="200"/>
    </location>
</feature>
<evidence type="ECO:0000256" key="6">
    <source>
        <dbReference type="ARBA" id="ARBA00022737"/>
    </source>
</evidence>
<dbReference type="Gene3D" id="3.30.70.330">
    <property type="match status" value="2"/>
</dbReference>
<evidence type="ECO:0000256" key="4">
    <source>
        <dbReference type="ARBA" id="ARBA00022448"/>
    </source>
</evidence>
<dbReference type="PROSITE" id="PS50084">
    <property type="entry name" value="KH_TYPE_1"/>
    <property type="match status" value="4"/>
</dbReference>
<accession>A0AAQ5XIT6</accession>
<dbReference type="GO" id="GO:0051028">
    <property type="term" value="P:mRNA transport"/>
    <property type="evidence" value="ECO:0007669"/>
    <property type="project" value="UniProtKB-KW"/>
</dbReference>
<dbReference type="SMART" id="SM00360">
    <property type="entry name" value="RRM"/>
    <property type="match status" value="2"/>
</dbReference>
<evidence type="ECO:0000256" key="9">
    <source>
        <dbReference type="ARBA" id="ARBA00022884"/>
    </source>
</evidence>
<keyword evidence="5" id="KW-0963">Cytoplasm</keyword>
<dbReference type="InterPro" id="IPR004088">
    <property type="entry name" value="KH_dom_type_1"/>
</dbReference>
<dbReference type="GeneTree" id="ENSGT00940000154957"/>
<dbReference type="CDD" id="cd22490">
    <property type="entry name" value="KH-I_IGF2BP1_rpt1"/>
    <property type="match status" value="1"/>
</dbReference>
<keyword evidence="9 11" id="KW-0694">RNA-binding</keyword>
<dbReference type="FunFam" id="3.30.310.210:FF:000001">
    <property type="entry name" value="insulin-like growth factor 2 mRNA-binding protein 1 isoform X1"/>
    <property type="match status" value="1"/>
</dbReference>
<reference evidence="14 15" key="1">
    <citation type="submission" date="2022-01" db="EMBL/GenBank/DDBJ databases">
        <title>A chromosome-scale genome assembly of the false clownfish, Amphiprion ocellaris.</title>
        <authorList>
            <person name="Ryu T."/>
        </authorList>
    </citation>
    <scope>NUCLEOTIDE SEQUENCE [LARGE SCALE GENOMIC DNA]</scope>
</reference>
<dbReference type="Gene3D" id="3.30.310.210">
    <property type="match status" value="1"/>
</dbReference>
<evidence type="ECO:0000313" key="14">
    <source>
        <dbReference type="Ensembl" id="ENSAOCP00000039571.1"/>
    </source>
</evidence>
<keyword evidence="10" id="KW-0539">Nucleus</keyword>
<dbReference type="Proteomes" id="UP001501940">
    <property type="component" value="Chromosome 19"/>
</dbReference>
<evidence type="ECO:0000313" key="15">
    <source>
        <dbReference type="Proteomes" id="UP001501940"/>
    </source>
</evidence>
<dbReference type="CDD" id="cd22493">
    <property type="entry name" value="KH-I_IGF2BP1_rpt2"/>
    <property type="match status" value="1"/>
</dbReference>
<dbReference type="InterPro" id="IPR012677">
    <property type="entry name" value="Nucleotide-bd_a/b_plait_sf"/>
</dbReference>
<keyword evidence="8" id="KW-0810">Translation regulation</keyword>
<feature type="compositionally biased region" description="Polar residues" evidence="12">
    <location>
        <begin position="588"/>
        <end position="597"/>
    </location>
</feature>
<dbReference type="Gene3D" id="3.30.1370.10">
    <property type="entry name" value="K Homology domain, type 1"/>
    <property type="match status" value="2"/>
</dbReference>
<keyword evidence="6" id="KW-0677">Repeat</keyword>
<dbReference type="Pfam" id="PF00013">
    <property type="entry name" value="KH_1"/>
    <property type="match status" value="4"/>
</dbReference>
<dbReference type="CDD" id="cd22496">
    <property type="entry name" value="KH-I_IGF2BP1_rpt3"/>
    <property type="match status" value="1"/>
</dbReference>
<sequence>MNKLYIGNLGDSVTAEDLGKTFDDHKIPYSGQFLMKTGYAFVDCPDDQCAMKAIETFSGKVELKGKCMEVEHSVPKKQRTRKLQIRNIPPHLQWEVLDGLLAQCGTVENCEQVNTDSETAVVNVTYASREHARQAIQKLNGYQFENHALRVSYIPDETSELEGGQRGPDNGRRPGYGPRGGPRGGSPSSGMPSKPPHADIPLRLLVPTQYVGAIIGKEGATIRNITKQTQSKVDVHRKENAGAAEKPISIHSTAEGCSSACRMILEIMQQEAKDTKTADEVPLKILAHNNFVGRLIGKEGRNLKKVEQDTDTKITISPDTSHLQDLTLYNPERTITVKGAIEACCLAEVEIMKKVREAYENDIAAMNQQTHLIPGLNLGALGLFPSSSNLPPPPPGNAVGGAPYGCFGAPEQETVHVYIPAQAVGAIIGKKGQHIKQLSRFAGASIKIAPAEAPDSKMRMVIVTGPPEAQFKAQGRIYGKLKEENFFGPKEEVKLETHIKMAAAAAGRVIGKGGKTVNELQNLTAAEVVVPREQTPDENDQVIVKINGHFYASQLAQRKIRDILTQVKQPQKGGMGPGPNPQGFTEMGSPTQGLTQDHQPRRK</sequence>
<keyword evidence="15" id="KW-1185">Reference proteome</keyword>
<dbReference type="FunFam" id="3.30.70.330:FF:000203">
    <property type="entry name" value="insulin-like growth factor 2 mRNA-binding protein 1"/>
    <property type="match status" value="1"/>
</dbReference>
<evidence type="ECO:0000259" key="13">
    <source>
        <dbReference type="PROSITE" id="PS50102"/>
    </source>
</evidence>
<feature type="region of interest" description="Disordered" evidence="12">
    <location>
        <begin position="567"/>
        <end position="603"/>
    </location>
</feature>
<dbReference type="GO" id="GO:0006417">
    <property type="term" value="P:regulation of translation"/>
    <property type="evidence" value="ECO:0007669"/>
    <property type="project" value="UniProtKB-KW"/>
</dbReference>
<dbReference type="GO" id="GO:0003723">
    <property type="term" value="F:RNA binding"/>
    <property type="evidence" value="ECO:0007669"/>
    <property type="project" value="UniProtKB-UniRule"/>
</dbReference>
<reference evidence="14" key="2">
    <citation type="submission" date="2025-08" db="UniProtKB">
        <authorList>
            <consortium name="Ensembl"/>
        </authorList>
    </citation>
    <scope>IDENTIFICATION</scope>
</reference>
<dbReference type="InterPro" id="IPR000504">
    <property type="entry name" value="RRM_dom"/>
</dbReference>
<dbReference type="FunFam" id="3.30.70.330:FF:000099">
    <property type="entry name" value="insulin-like growth factor 2 mRNA-binding protein 3 isoform X1"/>
    <property type="match status" value="1"/>
</dbReference>
<dbReference type="FunFam" id="3.30.1370.10:FF:000026">
    <property type="entry name" value="Insulin-like growth factor 2 mRNA-binding protein 3"/>
    <property type="match status" value="1"/>
</dbReference>
<evidence type="ECO:0000256" key="11">
    <source>
        <dbReference type="PROSITE-ProRule" id="PRU00176"/>
    </source>
</evidence>
<keyword evidence="7" id="KW-0509">mRNA transport</keyword>
<dbReference type="FunFam" id="3.30.1370.10:FF:000027">
    <property type="entry name" value="insulin-like growth factor 2 mRNA-binding protein 3 isoform X1"/>
    <property type="match status" value="1"/>
</dbReference>
<evidence type="ECO:0000256" key="8">
    <source>
        <dbReference type="ARBA" id="ARBA00022845"/>
    </source>
</evidence>
<evidence type="ECO:0000256" key="2">
    <source>
        <dbReference type="ARBA" id="ARBA00004496"/>
    </source>
</evidence>
<feature type="domain" description="RRM" evidence="13">
    <location>
        <begin position="81"/>
        <end position="156"/>
    </location>
</feature>
<reference evidence="14" key="3">
    <citation type="submission" date="2025-09" db="UniProtKB">
        <authorList>
            <consortium name="Ensembl"/>
        </authorList>
    </citation>
    <scope>IDENTIFICATION</scope>
</reference>
<dbReference type="CDD" id="cd22499">
    <property type="entry name" value="KH-I_IGF2BP1_rpt4"/>
    <property type="match status" value="1"/>
</dbReference>
<evidence type="ECO:0000256" key="7">
    <source>
        <dbReference type="ARBA" id="ARBA00022816"/>
    </source>
</evidence>
<protein>
    <recommendedName>
        <fullName evidence="13">RRM domain-containing protein</fullName>
    </recommendedName>
</protein>
<dbReference type="InterPro" id="IPR036612">
    <property type="entry name" value="KH_dom_type_1_sf"/>
</dbReference>
<dbReference type="GO" id="GO:0005737">
    <property type="term" value="C:cytoplasm"/>
    <property type="evidence" value="ECO:0007669"/>
    <property type="project" value="UniProtKB-SubCell"/>
</dbReference>
<dbReference type="Pfam" id="PF00076">
    <property type="entry name" value="RRM_1"/>
    <property type="match status" value="1"/>
</dbReference>
<dbReference type="SUPFAM" id="SSF54928">
    <property type="entry name" value="RNA-binding domain, RBD"/>
    <property type="match status" value="1"/>
</dbReference>
<evidence type="ECO:0000256" key="5">
    <source>
        <dbReference type="ARBA" id="ARBA00022490"/>
    </source>
</evidence>
<dbReference type="InterPro" id="IPR004087">
    <property type="entry name" value="KH_dom"/>
</dbReference>
<name>A0AAQ5XIT6_AMPOC</name>
<dbReference type="AlphaFoldDB" id="A0AAQ5XIT6"/>
<keyword evidence="4" id="KW-0813">Transport</keyword>
<comment type="similarity">
    <text evidence="3">Belongs to the RRM IMP/VICKZ family.</text>
</comment>
<dbReference type="CDD" id="cd12630">
    <property type="entry name" value="RRM2_IGF2BP3"/>
    <property type="match status" value="1"/>
</dbReference>
<proteinExistence type="inferred from homology"/>